<feature type="compositionally biased region" description="Gly residues" evidence="12">
    <location>
        <begin position="360"/>
        <end position="373"/>
    </location>
</feature>
<evidence type="ECO:0000256" key="2">
    <source>
        <dbReference type="ARBA" id="ARBA00001968"/>
    </source>
</evidence>
<dbReference type="Pfam" id="PF00672">
    <property type="entry name" value="HAMP"/>
    <property type="match status" value="1"/>
</dbReference>
<keyword evidence="8 16" id="KW-0418">Kinase</keyword>
<dbReference type="GO" id="GO:0005886">
    <property type="term" value="C:plasma membrane"/>
    <property type="evidence" value="ECO:0007669"/>
    <property type="project" value="UniProtKB-SubCell"/>
</dbReference>
<dbReference type="InterPro" id="IPR050428">
    <property type="entry name" value="TCS_sensor_his_kinase"/>
</dbReference>
<dbReference type="Gene3D" id="3.30.565.10">
    <property type="entry name" value="Histidine kinase-like ATPase, C-terminal domain"/>
    <property type="match status" value="1"/>
</dbReference>
<dbReference type="SUPFAM" id="SSF55874">
    <property type="entry name" value="ATPase domain of HSP90 chaperone/DNA topoisomerase II/histidine kinase"/>
    <property type="match status" value="1"/>
</dbReference>
<keyword evidence="17" id="KW-1185">Reference proteome</keyword>
<dbReference type="SMART" id="SM00387">
    <property type="entry name" value="HATPase_c"/>
    <property type="match status" value="1"/>
</dbReference>
<keyword evidence="5" id="KW-0597">Phosphoprotein</keyword>
<dbReference type="PROSITE" id="PS50109">
    <property type="entry name" value="HIS_KIN"/>
    <property type="match status" value="1"/>
</dbReference>
<dbReference type="InterPro" id="IPR036097">
    <property type="entry name" value="HisK_dim/P_sf"/>
</dbReference>
<dbReference type="Gene3D" id="6.10.340.10">
    <property type="match status" value="1"/>
</dbReference>
<dbReference type="FunFam" id="3.30.565.10:FF:000006">
    <property type="entry name" value="Sensor histidine kinase WalK"/>
    <property type="match status" value="1"/>
</dbReference>
<protein>
    <recommendedName>
        <fullName evidence="4">histidine kinase</fullName>
        <ecNumber evidence="4">2.7.13.3</ecNumber>
    </recommendedName>
</protein>
<reference evidence="17" key="1">
    <citation type="submission" date="2015-11" db="EMBL/GenBank/DDBJ databases">
        <authorList>
            <person name="Varghese N."/>
        </authorList>
    </citation>
    <scope>NUCLEOTIDE SEQUENCE [LARGE SCALE GENOMIC DNA]</scope>
    <source>
        <strain evidence="17">DSM 45899</strain>
    </source>
</reference>
<dbReference type="FunFam" id="1.10.287.130:FF:000001">
    <property type="entry name" value="Two-component sensor histidine kinase"/>
    <property type="match status" value="1"/>
</dbReference>
<proteinExistence type="predicted"/>
<dbReference type="EC" id="2.7.13.3" evidence="4"/>
<dbReference type="Pfam" id="PF02518">
    <property type="entry name" value="HATPase_c"/>
    <property type="match status" value="1"/>
</dbReference>
<dbReference type="SMART" id="SM00304">
    <property type="entry name" value="HAMP"/>
    <property type="match status" value="1"/>
</dbReference>
<comment type="cofactor">
    <cofactor evidence="2">
        <name>a divalent metal cation</name>
        <dbReference type="ChEBI" id="CHEBI:60240"/>
    </cofactor>
</comment>
<dbReference type="AlphaFoldDB" id="A0A0S4QE00"/>
<evidence type="ECO:0000256" key="13">
    <source>
        <dbReference type="SAM" id="Phobius"/>
    </source>
</evidence>
<organism evidence="16 17">
    <name type="scientific">Parafrankia irregularis</name>
    <dbReference type="NCBI Taxonomy" id="795642"/>
    <lineage>
        <taxon>Bacteria</taxon>
        <taxon>Bacillati</taxon>
        <taxon>Actinomycetota</taxon>
        <taxon>Actinomycetes</taxon>
        <taxon>Frankiales</taxon>
        <taxon>Frankiaceae</taxon>
        <taxon>Parafrankia</taxon>
    </lineage>
</organism>
<evidence type="ECO:0000259" key="15">
    <source>
        <dbReference type="PROSITE" id="PS50885"/>
    </source>
</evidence>
<feature type="transmembrane region" description="Helical" evidence="13">
    <location>
        <begin position="76"/>
        <end position="99"/>
    </location>
</feature>
<evidence type="ECO:0000256" key="10">
    <source>
        <dbReference type="ARBA" id="ARBA00023012"/>
    </source>
</evidence>
<keyword evidence="11 13" id="KW-0472">Membrane</keyword>
<dbReference type="InterPro" id="IPR036890">
    <property type="entry name" value="HATPase_C_sf"/>
</dbReference>
<gene>
    <name evidence="16" type="ORF">Ga0074812_101386</name>
</gene>
<feature type="region of interest" description="Disordered" evidence="12">
    <location>
        <begin position="360"/>
        <end position="387"/>
    </location>
</feature>
<dbReference type="PANTHER" id="PTHR45436:SF5">
    <property type="entry name" value="SENSOR HISTIDINE KINASE TRCS"/>
    <property type="match status" value="1"/>
</dbReference>
<keyword evidence="10" id="KW-0902">Two-component regulatory system</keyword>
<evidence type="ECO:0000256" key="9">
    <source>
        <dbReference type="ARBA" id="ARBA00022989"/>
    </source>
</evidence>
<evidence type="ECO:0000256" key="11">
    <source>
        <dbReference type="ARBA" id="ARBA00023136"/>
    </source>
</evidence>
<keyword evidence="9 13" id="KW-1133">Transmembrane helix</keyword>
<dbReference type="CDD" id="cd00082">
    <property type="entry name" value="HisKA"/>
    <property type="match status" value="1"/>
</dbReference>
<dbReference type="GO" id="GO:0005509">
    <property type="term" value="F:calcium ion binding"/>
    <property type="evidence" value="ECO:0007669"/>
    <property type="project" value="UniProtKB-ARBA"/>
</dbReference>
<name>A0A0S4QE00_9ACTN</name>
<dbReference type="InterPro" id="IPR004358">
    <property type="entry name" value="Sig_transdc_His_kin-like_C"/>
</dbReference>
<evidence type="ECO:0000256" key="7">
    <source>
        <dbReference type="ARBA" id="ARBA00022692"/>
    </source>
</evidence>
<dbReference type="RefSeq" id="WP_091270868.1">
    <property type="nucleotide sequence ID" value="NZ_FAOZ01000001.1"/>
</dbReference>
<sequence length="387" mass="41082">MRPNPGGTSGQTPRPDVPGSLLDEARRQPGGSGRLTAVPASGGGDRFRVLAVSRDPGQVLVVAVPYTAMDATLDDIWRIEVVASLVVAAATAALGYVVVRLGLRPLEQMERTADAIAAGDLTRRVANAGPRTEAGRLGRALNAMLAQIEAAFRQRENSENRLRRFVADASHELRTPLTSIQGYAEMFHRGVADRPEDLALAMRRIESEAARMSELVDDLLLLAGLDQGTRRRPEPVDLAAVVRDVVADARAVDPTRTITVEVAPLLEITGDEPRLRQAVGNLVRNALVHTPAGTPVEVEAVRSGDGWAVVTVADHGPGIAPEDVPHIFERFYRADAGRSREAGGTGLGLSIVDAVMRSHGGGADHSATPGGGSTFRLRIPQAPRPTP</sequence>
<evidence type="ECO:0000256" key="3">
    <source>
        <dbReference type="ARBA" id="ARBA00004236"/>
    </source>
</evidence>
<dbReference type="GO" id="GO:0000155">
    <property type="term" value="F:phosphorelay sensor kinase activity"/>
    <property type="evidence" value="ECO:0007669"/>
    <property type="project" value="InterPro"/>
</dbReference>
<dbReference type="CDD" id="cd00075">
    <property type="entry name" value="HATPase"/>
    <property type="match status" value="1"/>
</dbReference>
<keyword evidence="7 13" id="KW-0812">Transmembrane</keyword>
<feature type="domain" description="HAMP" evidence="15">
    <location>
        <begin position="100"/>
        <end position="153"/>
    </location>
</feature>
<dbReference type="SMART" id="SM00388">
    <property type="entry name" value="HisKA"/>
    <property type="match status" value="1"/>
</dbReference>
<dbReference type="EMBL" id="FAOZ01000001">
    <property type="protein sequence ID" value="CUU53888.1"/>
    <property type="molecule type" value="Genomic_DNA"/>
</dbReference>
<dbReference type="CDD" id="cd06225">
    <property type="entry name" value="HAMP"/>
    <property type="match status" value="1"/>
</dbReference>
<keyword evidence="6" id="KW-0808">Transferase</keyword>
<comment type="catalytic activity">
    <reaction evidence="1">
        <text>ATP + protein L-histidine = ADP + protein N-phospho-L-histidine.</text>
        <dbReference type="EC" id="2.7.13.3"/>
    </reaction>
</comment>
<evidence type="ECO:0000256" key="5">
    <source>
        <dbReference type="ARBA" id="ARBA00022553"/>
    </source>
</evidence>
<evidence type="ECO:0000256" key="12">
    <source>
        <dbReference type="SAM" id="MobiDB-lite"/>
    </source>
</evidence>
<evidence type="ECO:0000313" key="16">
    <source>
        <dbReference type="EMBL" id="CUU53888.1"/>
    </source>
</evidence>
<dbReference type="Gene3D" id="1.10.287.130">
    <property type="match status" value="1"/>
</dbReference>
<dbReference type="PANTHER" id="PTHR45436">
    <property type="entry name" value="SENSOR HISTIDINE KINASE YKOH"/>
    <property type="match status" value="1"/>
</dbReference>
<dbReference type="InterPro" id="IPR003594">
    <property type="entry name" value="HATPase_dom"/>
</dbReference>
<dbReference type="InterPro" id="IPR003661">
    <property type="entry name" value="HisK_dim/P_dom"/>
</dbReference>
<dbReference type="SUPFAM" id="SSF47384">
    <property type="entry name" value="Homodimeric domain of signal transducing histidine kinase"/>
    <property type="match status" value="1"/>
</dbReference>
<evidence type="ECO:0000256" key="6">
    <source>
        <dbReference type="ARBA" id="ARBA00022679"/>
    </source>
</evidence>
<accession>A0A0S4QE00</accession>
<evidence type="ECO:0000256" key="8">
    <source>
        <dbReference type="ARBA" id="ARBA00022777"/>
    </source>
</evidence>
<dbReference type="InterPro" id="IPR003660">
    <property type="entry name" value="HAMP_dom"/>
</dbReference>
<comment type="subcellular location">
    <subcellularLocation>
        <location evidence="3">Cell membrane</location>
    </subcellularLocation>
</comment>
<feature type="region of interest" description="Disordered" evidence="12">
    <location>
        <begin position="1"/>
        <end position="40"/>
    </location>
</feature>
<dbReference type="SUPFAM" id="SSF158472">
    <property type="entry name" value="HAMP domain-like"/>
    <property type="match status" value="1"/>
</dbReference>
<evidence type="ECO:0000256" key="4">
    <source>
        <dbReference type="ARBA" id="ARBA00012438"/>
    </source>
</evidence>
<feature type="domain" description="Histidine kinase" evidence="14">
    <location>
        <begin position="168"/>
        <end position="383"/>
    </location>
</feature>
<evidence type="ECO:0000256" key="1">
    <source>
        <dbReference type="ARBA" id="ARBA00000085"/>
    </source>
</evidence>
<evidence type="ECO:0000313" key="17">
    <source>
        <dbReference type="Proteomes" id="UP000198802"/>
    </source>
</evidence>
<dbReference type="Proteomes" id="UP000198802">
    <property type="component" value="Unassembled WGS sequence"/>
</dbReference>
<dbReference type="PROSITE" id="PS50885">
    <property type="entry name" value="HAMP"/>
    <property type="match status" value="1"/>
</dbReference>
<dbReference type="Pfam" id="PF00512">
    <property type="entry name" value="HisKA"/>
    <property type="match status" value="1"/>
</dbReference>
<evidence type="ECO:0000259" key="14">
    <source>
        <dbReference type="PROSITE" id="PS50109"/>
    </source>
</evidence>
<dbReference type="InterPro" id="IPR005467">
    <property type="entry name" value="His_kinase_dom"/>
</dbReference>
<dbReference type="PRINTS" id="PR00344">
    <property type="entry name" value="BCTRLSENSOR"/>
</dbReference>